<dbReference type="STRING" id="1193682.BJP25_05100"/>
<keyword evidence="2" id="KW-0732">Signal</keyword>
<gene>
    <name evidence="3" type="ORF">BJP25_05100</name>
</gene>
<dbReference type="OrthoDB" id="3686194at2"/>
<dbReference type="Proteomes" id="UP000186040">
    <property type="component" value="Unassembled WGS sequence"/>
</dbReference>
<keyword evidence="1" id="KW-0472">Membrane</keyword>
<dbReference type="PROSITE" id="PS51318">
    <property type="entry name" value="TAT"/>
    <property type="match status" value="1"/>
</dbReference>
<evidence type="ECO:0000313" key="3">
    <source>
        <dbReference type="EMBL" id="OLR89466.1"/>
    </source>
</evidence>
<dbReference type="NCBIfam" id="NF040603">
    <property type="entry name" value="choice_anch_P"/>
    <property type="match status" value="1"/>
</dbReference>
<accession>A0A1Q9LBS3</accession>
<keyword evidence="4" id="KW-1185">Reference proteome</keyword>
<organism evidence="3 4">
    <name type="scientific">Actinokineospora bangkokensis</name>
    <dbReference type="NCBI Taxonomy" id="1193682"/>
    <lineage>
        <taxon>Bacteria</taxon>
        <taxon>Bacillati</taxon>
        <taxon>Actinomycetota</taxon>
        <taxon>Actinomycetes</taxon>
        <taxon>Pseudonocardiales</taxon>
        <taxon>Pseudonocardiaceae</taxon>
        <taxon>Actinokineospora</taxon>
    </lineage>
</organism>
<evidence type="ECO:0008006" key="5">
    <source>
        <dbReference type="Google" id="ProtNLM"/>
    </source>
</evidence>
<keyword evidence="1" id="KW-1133">Transmembrane helix</keyword>
<proteinExistence type="predicted"/>
<keyword evidence="1" id="KW-0812">Transmembrane</keyword>
<comment type="caution">
    <text evidence="3">The sequence shown here is derived from an EMBL/GenBank/DDBJ whole genome shotgun (WGS) entry which is preliminary data.</text>
</comment>
<evidence type="ECO:0000256" key="1">
    <source>
        <dbReference type="SAM" id="Phobius"/>
    </source>
</evidence>
<protein>
    <recommendedName>
        <fullName evidence="5">Gram-positive cocci surface proteins LPxTG domain-containing protein</fullName>
    </recommendedName>
</protein>
<dbReference type="AlphaFoldDB" id="A0A1Q9LBS3"/>
<sequence>MISQKTRRGAVIGALTAAVLMAGAAPASAAPGDGSAYVAAGTVTLLGVPAVTIPPQAATSTDGPNTAQLAGLGFPGVLNAGLVSSASTRDDSTGVVHSEATLAGVGLTLGNLGTIQAIDVVCDATQAGITGGTTLAGVAIAGVNVPVNPAPNTVIAVPPGPLALVSLTFNEQIANPDGSLTTNGLHVRLLPLLGTGDLVLGSATCGPAAAPVPLASGAGLWIGLGLLGALALPVGLHAVRRRTAAA</sequence>
<evidence type="ECO:0000313" key="4">
    <source>
        <dbReference type="Proteomes" id="UP000186040"/>
    </source>
</evidence>
<dbReference type="InterPro" id="IPR006311">
    <property type="entry name" value="TAT_signal"/>
</dbReference>
<name>A0A1Q9LBS3_9PSEU</name>
<dbReference type="RefSeq" id="WP_075978649.1">
    <property type="nucleotide sequence ID" value="NZ_MKQR01000032.1"/>
</dbReference>
<evidence type="ECO:0000256" key="2">
    <source>
        <dbReference type="SAM" id="SignalP"/>
    </source>
</evidence>
<feature type="chain" id="PRO_5012977514" description="Gram-positive cocci surface proteins LPxTG domain-containing protein" evidence="2">
    <location>
        <begin position="30"/>
        <end position="246"/>
    </location>
</feature>
<reference evidence="3 4" key="1">
    <citation type="submission" date="2016-10" db="EMBL/GenBank/DDBJ databases">
        <title>The Draft Genome Sequence of Actinokineospora bangkokensis 44EHWT reveals the biosynthetic pathway of antifungal compounds Thailandins with unusual extender unit butylmalonyl-CoA.</title>
        <authorList>
            <person name="Greule A."/>
            <person name="Intra B."/>
            <person name="Flemming S."/>
            <person name="Rommel M.G."/>
            <person name="Panbangred W."/>
            <person name="Bechthold A."/>
        </authorList>
    </citation>
    <scope>NUCLEOTIDE SEQUENCE [LARGE SCALE GENOMIC DNA]</scope>
    <source>
        <strain evidence="3 4">44EHW</strain>
    </source>
</reference>
<feature type="signal peptide" evidence="2">
    <location>
        <begin position="1"/>
        <end position="29"/>
    </location>
</feature>
<dbReference type="EMBL" id="MKQR01000032">
    <property type="protein sequence ID" value="OLR89466.1"/>
    <property type="molecule type" value="Genomic_DNA"/>
</dbReference>
<feature type="transmembrane region" description="Helical" evidence="1">
    <location>
        <begin position="218"/>
        <end position="239"/>
    </location>
</feature>